<dbReference type="Gene3D" id="3.90.550.10">
    <property type="entry name" value="Spore Coat Polysaccharide Biosynthesis Protein SpsA, Chain A"/>
    <property type="match status" value="1"/>
</dbReference>
<reference evidence="2 3" key="1">
    <citation type="submission" date="2019-06" db="EMBL/GenBank/DDBJ databases">
        <title>Flavobacterium sp. MaA-Y11 from geoumgang.</title>
        <authorList>
            <person name="Jeong S."/>
        </authorList>
    </citation>
    <scope>NUCLEOTIDE SEQUENCE [LARGE SCALE GENOMIC DNA]</scope>
    <source>
        <strain evidence="2 3">MaA-Y11</strain>
    </source>
</reference>
<dbReference type="InterPro" id="IPR001173">
    <property type="entry name" value="Glyco_trans_2-like"/>
</dbReference>
<dbReference type="SUPFAM" id="SSF53448">
    <property type="entry name" value="Nucleotide-diphospho-sugar transferases"/>
    <property type="match status" value="1"/>
</dbReference>
<evidence type="ECO:0000313" key="2">
    <source>
        <dbReference type="EMBL" id="TPD73564.1"/>
    </source>
</evidence>
<dbReference type="PANTHER" id="PTHR43685:SF2">
    <property type="entry name" value="GLYCOSYLTRANSFERASE 2-LIKE DOMAIN-CONTAINING PROTEIN"/>
    <property type="match status" value="1"/>
</dbReference>
<accession>A0A501QM61</accession>
<dbReference type="Proteomes" id="UP000319175">
    <property type="component" value="Unassembled WGS sequence"/>
</dbReference>
<feature type="domain" description="Glycosyltransferase 2-like" evidence="1">
    <location>
        <begin position="3"/>
        <end position="131"/>
    </location>
</feature>
<dbReference type="InterPro" id="IPR029044">
    <property type="entry name" value="Nucleotide-diphossugar_trans"/>
</dbReference>
<protein>
    <submittedName>
        <fullName evidence="2">Glycosyltransferase family 2 protein</fullName>
    </submittedName>
</protein>
<comment type="caution">
    <text evidence="2">The sequence shown here is derived from an EMBL/GenBank/DDBJ whole genome shotgun (WGS) entry which is preliminary data.</text>
</comment>
<dbReference type="GO" id="GO:0016740">
    <property type="term" value="F:transferase activity"/>
    <property type="evidence" value="ECO:0007669"/>
    <property type="project" value="UniProtKB-KW"/>
</dbReference>
<sequence>MISILIPTYNYNIFPLVFSLCEQVKALNIEYEIIGLDDASKKYHSENQKINDLAHCSYSILEKNIGRSAIRNLLAKKARFENLLFLDADVIPIHNDFISNYIPHINSNVKVIYGGIRYQEQRPEKDQILRWVYGKSREALTADVRNQNPYLAFLTLNFMIQKSVFELVSFNEEIPNLRHEDTLFSYELKKAGVSMLHIENPVCHNGLESNQVFLRKSEESLVGLDYLIKNGLIEANYVKLSVAYRKLEKYKLKGMYLAFYRTFKSGFLKNLLGKQPSLLIFDLFRLGYFCDLNTK</sequence>
<keyword evidence="2" id="KW-0808">Transferase</keyword>
<dbReference type="InterPro" id="IPR050834">
    <property type="entry name" value="Glycosyltransf_2"/>
</dbReference>
<dbReference type="Pfam" id="PF00535">
    <property type="entry name" value="Glycos_transf_2"/>
    <property type="match status" value="1"/>
</dbReference>
<evidence type="ECO:0000313" key="3">
    <source>
        <dbReference type="Proteomes" id="UP000319175"/>
    </source>
</evidence>
<organism evidence="2 3">
    <name type="scientific">Flavobacterium microcysteis</name>
    <dbReference type="NCBI Taxonomy" id="2596891"/>
    <lineage>
        <taxon>Bacteria</taxon>
        <taxon>Pseudomonadati</taxon>
        <taxon>Bacteroidota</taxon>
        <taxon>Flavobacteriia</taxon>
        <taxon>Flavobacteriales</taxon>
        <taxon>Flavobacteriaceae</taxon>
        <taxon>Flavobacterium</taxon>
    </lineage>
</organism>
<name>A0A501QM61_9FLAO</name>
<dbReference type="EMBL" id="VFJE01000046">
    <property type="protein sequence ID" value="TPD73564.1"/>
    <property type="molecule type" value="Genomic_DNA"/>
</dbReference>
<evidence type="ECO:0000259" key="1">
    <source>
        <dbReference type="Pfam" id="PF00535"/>
    </source>
</evidence>
<proteinExistence type="predicted"/>
<keyword evidence="3" id="KW-1185">Reference proteome</keyword>
<dbReference type="PANTHER" id="PTHR43685">
    <property type="entry name" value="GLYCOSYLTRANSFERASE"/>
    <property type="match status" value="1"/>
</dbReference>
<dbReference type="OrthoDB" id="761861at2"/>
<dbReference type="CDD" id="cd00761">
    <property type="entry name" value="Glyco_tranf_GTA_type"/>
    <property type="match status" value="1"/>
</dbReference>
<dbReference type="RefSeq" id="WP_139997775.1">
    <property type="nucleotide sequence ID" value="NZ_VFJE01000046.1"/>
</dbReference>
<dbReference type="AlphaFoldDB" id="A0A501QM61"/>
<gene>
    <name evidence="2" type="ORF">FJA49_00600</name>
</gene>